<evidence type="ECO:0000313" key="13">
    <source>
        <dbReference type="Proteomes" id="UP000182264"/>
    </source>
</evidence>
<keyword evidence="6 9" id="KW-0378">Hydrolase</keyword>
<dbReference type="STRING" id="29542.A6070_02945"/>
<feature type="active site" evidence="9">
    <location>
        <position position="120"/>
    </location>
</feature>
<evidence type="ECO:0000256" key="2">
    <source>
        <dbReference type="ARBA" id="ARBA00022475"/>
    </source>
</evidence>
<feature type="active site" evidence="9">
    <location>
        <position position="138"/>
    </location>
</feature>
<comment type="pathway">
    <text evidence="9">Protein modification; lipoprotein biosynthesis (signal peptide cleavage).</text>
</comment>
<evidence type="ECO:0000256" key="10">
    <source>
        <dbReference type="RuleBase" id="RU000594"/>
    </source>
</evidence>
<evidence type="ECO:0000256" key="3">
    <source>
        <dbReference type="ARBA" id="ARBA00022670"/>
    </source>
</evidence>
<dbReference type="PANTHER" id="PTHR33695:SF1">
    <property type="entry name" value="LIPOPROTEIN SIGNAL PEPTIDASE"/>
    <property type="match status" value="1"/>
</dbReference>
<keyword evidence="5 9" id="KW-0064">Aspartyl protease</keyword>
<keyword evidence="2 9" id="KW-1003">Cell membrane</keyword>
<gene>
    <name evidence="9" type="primary">lspA</name>
    <name evidence="12" type="ORF">A7E75_08970</name>
</gene>
<feature type="transmembrane region" description="Helical" evidence="9">
    <location>
        <begin position="66"/>
        <end position="85"/>
    </location>
</feature>
<protein>
    <recommendedName>
        <fullName evidence="9">Lipoprotein signal peptidase</fullName>
        <ecNumber evidence="9">3.4.23.36</ecNumber>
    </recommendedName>
    <alternativeName>
        <fullName evidence="9">Prolipoprotein signal peptidase</fullName>
    </alternativeName>
    <alternativeName>
        <fullName evidence="9">Signal peptidase II</fullName>
        <shortName evidence="9">SPase II</shortName>
    </alternativeName>
</protein>
<comment type="similarity">
    <text evidence="1 9 11">Belongs to the peptidase A8 family.</text>
</comment>
<keyword evidence="8 9" id="KW-0472">Membrane</keyword>
<dbReference type="EC" id="3.4.23.36" evidence="9"/>
<dbReference type="GO" id="GO:0004190">
    <property type="term" value="F:aspartic-type endopeptidase activity"/>
    <property type="evidence" value="ECO:0007669"/>
    <property type="project" value="UniProtKB-UniRule"/>
</dbReference>
<evidence type="ECO:0000256" key="7">
    <source>
        <dbReference type="ARBA" id="ARBA00022989"/>
    </source>
</evidence>
<comment type="caution">
    <text evidence="9">Lacks conserved residue(s) required for the propagation of feature annotation.</text>
</comment>
<comment type="function">
    <text evidence="9 10">This protein specifically catalyzes the removal of signal peptides from prolipoproteins.</text>
</comment>
<dbReference type="Pfam" id="PF01252">
    <property type="entry name" value="Peptidase_A8"/>
    <property type="match status" value="1"/>
</dbReference>
<sequence>MKHTRYRLLLLIASLVAGLDQFSKWLVVQNFHLHEARPLVPGFFDLVYVRNKGAAFGMLADSGFRVPFLLTTTLIAVIFLVWFYRQYRCDQVLARWAVSLVLGGAVGNLVDRVRYGEVVDFLDVHWHQYHWPAFNIADTAICVGVGLLLLAQWREGRRQQSAAPCSDRK</sequence>
<dbReference type="EMBL" id="CP015518">
    <property type="protein sequence ID" value="APG25137.1"/>
    <property type="molecule type" value="Genomic_DNA"/>
</dbReference>
<keyword evidence="3 9" id="KW-0645">Protease</keyword>
<keyword evidence="13" id="KW-1185">Reference proteome</keyword>
<dbReference type="Proteomes" id="UP000182264">
    <property type="component" value="Chromosome"/>
</dbReference>
<accession>A0A1L3GGR5</accession>
<dbReference type="GO" id="GO:0005886">
    <property type="term" value="C:plasma membrane"/>
    <property type="evidence" value="ECO:0007669"/>
    <property type="project" value="UniProtKB-SubCell"/>
</dbReference>
<comment type="catalytic activity">
    <reaction evidence="9 10">
        <text>Release of signal peptides from bacterial membrane prolipoproteins. Hydrolyzes -Xaa-Yaa-Zaa-|-(S,diacylglyceryl)Cys-, in which Xaa is hydrophobic (preferably Leu), and Yaa (Ala or Ser) and Zaa (Gly or Ala) have small, neutral side chains.</text>
        <dbReference type="EC" id="3.4.23.36"/>
    </reaction>
</comment>
<reference evidence="12 13" key="1">
    <citation type="journal article" date="2017" name="Genome Announc.">
        <title>Complete Genome Sequences of Two Acetylene-Fermenting Pelobacter acetylenicus Strains.</title>
        <authorList>
            <person name="Sutton J.M."/>
            <person name="Baesman S.M."/>
            <person name="Fierst J.L."/>
            <person name="Poret-Peterson A.T."/>
            <person name="Oremland R.S."/>
            <person name="Dunlap D.S."/>
            <person name="Akob D.M."/>
        </authorList>
    </citation>
    <scope>NUCLEOTIDE SEQUENCE [LARGE SCALE GENOMIC DNA]</scope>
    <source>
        <strain evidence="12 13">DSM 3247</strain>
    </source>
</reference>
<evidence type="ECO:0000256" key="9">
    <source>
        <dbReference type="HAMAP-Rule" id="MF_00161"/>
    </source>
</evidence>
<name>A0A1L3GGR5_SYNAC</name>
<dbReference type="NCBIfam" id="TIGR00077">
    <property type="entry name" value="lspA"/>
    <property type="match status" value="1"/>
</dbReference>
<evidence type="ECO:0000256" key="1">
    <source>
        <dbReference type="ARBA" id="ARBA00006139"/>
    </source>
</evidence>
<keyword evidence="7 9" id="KW-1133">Transmembrane helix</keyword>
<dbReference type="PROSITE" id="PS00855">
    <property type="entry name" value="SPASE_II"/>
    <property type="match status" value="1"/>
</dbReference>
<evidence type="ECO:0000256" key="4">
    <source>
        <dbReference type="ARBA" id="ARBA00022692"/>
    </source>
</evidence>
<organism evidence="12 13">
    <name type="scientific">Syntrophotalea acetylenica</name>
    <name type="common">Pelobacter acetylenicus</name>
    <dbReference type="NCBI Taxonomy" id="29542"/>
    <lineage>
        <taxon>Bacteria</taxon>
        <taxon>Pseudomonadati</taxon>
        <taxon>Thermodesulfobacteriota</taxon>
        <taxon>Desulfuromonadia</taxon>
        <taxon>Desulfuromonadales</taxon>
        <taxon>Syntrophotaleaceae</taxon>
        <taxon>Syntrophotalea</taxon>
    </lineage>
</organism>
<keyword evidence="4 9" id="KW-0812">Transmembrane</keyword>
<feature type="transmembrane region" description="Helical" evidence="9">
    <location>
        <begin position="92"/>
        <end position="110"/>
    </location>
</feature>
<dbReference type="InterPro" id="IPR001872">
    <property type="entry name" value="Peptidase_A8"/>
</dbReference>
<dbReference type="HAMAP" id="MF_00161">
    <property type="entry name" value="LspA"/>
    <property type="match status" value="1"/>
</dbReference>
<proteinExistence type="inferred from homology"/>
<comment type="subcellular location">
    <subcellularLocation>
        <location evidence="9">Cell membrane</location>
        <topology evidence="9">Multi-pass membrane protein</topology>
    </subcellularLocation>
</comment>
<evidence type="ECO:0000256" key="6">
    <source>
        <dbReference type="ARBA" id="ARBA00022801"/>
    </source>
</evidence>
<dbReference type="PANTHER" id="PTHR33695">
    <property type="entry name" value="LIPOPROTEIN SIGNAL PEPTIDASE"/>
    <property type="match status" value="1"/>
</dbReference>
<feature type="transmembrane region" description="Helical" evidence="9">
    <location>
        <begin position="130"/>
        <end position="151"/>
    </location>
</feature>
<evidence type="ECO:0000256" key="8">
    <source>
        <dbReference type="ARBA" id="ARBA00023136"/>
    </source>
</evidence>
<evidence type="ECO:0000256" key="11">
    <source>
        <dbReference type="RuleBase" id="RU004181"/>
    </source>
</evidence>
<dbReference type="GO" id="GO:0006508">
    <property type="term" value="P:proteolysis"/>
    <property type="evidence" value="ECO:0007669"/>
    <property type="project" value="UniProtKB-KW"/>
</dbReference>
<evidence type="ECO:0000256" key="5">
    <source>
        <dbReference type="ARBA" id="ARBA00022750"/>
    </source>
</evidence>
<dbReference type="KEGG" id="pace:A6070_02945"/>
<dbReference type="PRINTS" id="PR00781">
    <property type="entry name" value="LIPOSIGPTASE"/>
</dbReference>
<evidence type="ECO:0000313" key="12">
    <source>
        <dbReference type="EMBL" id="APG25137.1"/>
    </source>
</evidence>
<dbReference type="AlphaFoldDB" id="A0A1L3GGR5"/>
<dbReference type="RefSeq" id="WP_072286986.1">
    <property type="nucleotide sequence ID" value="NZ_CP015455.1"/>
</dbReference>
<dbReference type="OrthoDB" id="9810259at2"/>
<dbReference type="UniPathway" id="UPA00665"/>